<evidence type="ECO:0008006" key="10">
    <source>
        <dbReference type="Google" id="ProtNLM"/>
    </source>
</evidence>
<accession>A0A943DER0</accession>
<evidence type="ECO:0000256" key="5">
    <source>
        <dbReference type="ARBA" id="ARBA00022989"/>
    </source>
</evidence>
<organism evidence="8 9">
    <name type="scientific">Subdoligranulum variabile</name>
    <dbReference type="NCBI Taxonomy" id="214851"/>
    <lineage>
        <taxon>Bacteria</taxon>
        <taxon>Bacillati</taxon>
        <taxon>Bacillota</taxon>
        <taxon>Clostridia</taxon>
        <taxon>Eubacteriales</taxon>
        <taxon>Oscillospiraceae</taxon>
        <taxon>Subdoligranulum</taxon>
    </lineage>
</organism>
<dbReference type="InterPro" id="IPR002528">
    <property type="entry name" value="MATE_fam"/>
</dbReference>
<dbReference type="EMBL" id="JAGZGG010000044">
    <property type="protein sequence ID" value="MBS5333504.1"/>
    <property type="molecule type" value="Genomic_DNA"/>
</dbReference>
<dbReference type="GO" id="GO:0005886">
    <property type="term" value="C:plasma membrane"/>
    <property type="evidence" value="ECO:0007669"/>
    <property type="project" value="UniProtKB-SubCell"/>
</dbReference>
<keyword evidence="2" id="KW-0813">Transport</keyword>
<gene>
    <name evidence="8" type="ORF">KHY36_13375</name>
</gene>
<comment type="caution">
    <text evidence="8">The sequence shown here is derived from an EMBL/GenBank/DDBJ whole genome shotgun (WGS) entry which is preliminary data.</text>
</comment>
<dbReference type="Pfam" id="PF01554">
    <property type="entry name" value="MatE"/>
    <property type="match status" value="1"/>
</dbReference>
<dbReference type="GO" id="GO:0015297">
    <property type="term" value="F:antiporter activity"/>
    <property type="evidence" value="ECO:0007669"/>
    <property type="project" value="InterPro"/>
</dbReference>
<evidence type="ECO:0000256" key="4">
    <source>
        <dbReference type="ARBA" id="ARBA00022692"/>
    </source>
</evidence>
<feature type="transmembrane region" description="Helical" evidence="7">
    <location>
        <begin position="148"/>
        <end position="164"/>
    </location>
</feature>
<evidence type="ECO:0000313" key="9">
    <source>
        <dbReference type="Proteomes" id="UP000759273"/>
    </source>
</evidence>
<feature type="transmembrane region" description="Helical" evidence="7">
    <location>
        <begin position="42"/>
        <end position="61"/>
    </location>
</feature>
<comment type="subcellular location">
    <subcellularLocation>
        <location evidence="1">Cell membrane</location>
        <topology evidence="1">Multi-pass membrane protein</topology>
    </subcellularLocation>
</comment>
<sequence>MSLAPADALRDPARLGRVLALGLPNGVSSLLAECAGSFSNRLLVLTVGFGAAFAVACLIGHDALLRLFLSDPEALALGRSLLPWLLLGSPLFGVYYLGVNFLQAPGRAAATTVLSALRQGALLLPALYLLHALLGLPGLAAARAVADMLGAAIAALLFAAWRGLTWRY</sequence>
<keyword evidence="6 7" id="KW-0472">Membrane</keyword>
<name>A0A943DER0_9FIRM</name>
<dbReference type="PANTHER" id="PTHR43549">
    <property type="entry name" value="MULTIDRUG RESISTANCE PROTEIN YPNP-RELATED"/>
    <property type="match status" value="1"/>
</dbReference>
<keyword evidence="4 7" id="KW-0812">Transmembrane</keyword>
<dbReference type="PANTHER" id="PTHR43549:SF2">
    <property type="entry name" value="MULTIDRUG RESISTANCE PROTEIN NORM-RELATED"/>
    <property type="match status" value="1"/>
</dbReference>
<evidence type="ECO:0000256" key="3">
    <source>
        <dbReference type="ARBA" id="ARBA00022475"/>
    </source>
</evidence>
<evidence type="ECO:0000256" key="7">
    <source>
        <dbReference type="SAM" id="Phobius"/>
    </source>
</evidence>
<dbReference type="AlphaFoldDB" id="A0A943DER0"/>
<evidence type="ECO:0000256" key="1">
    <source>
        <dbReference type="ARBA" id="ARBA00004651"/>
    </source>
</evidence>
<protein>
    <recommendedName>
        <fullName evidence="10">MATE family efflux transporter</fullName>
    </recommendedName>
</protein>
<dbReference type="Proteomes" id="UP000759273">
    <property type="component" value="Unassembled WGS sequence"/>
</dbReference>
<dbReference type="GO" id="GO:0042910">
    <property type="term" value="F:xenobiotic transmembrane transporter activity"/>
    <property type="evidence" value="ECO:0007669"/>
    <property type="project" value="InterPro"/>
</dbReference>
<dbReference type="InterPro" id="IPR052031">
    <property type="entry name" value="Membrane_Transporter-Flippase"/>
</dbReference>
<feature type="transmembrane region" description="Helical" evidence="7">
    <location>
        <begin position="122"/>
        <end position="142"/>
    </location>
</feature>
<proteinExistence type="predicted"/>
<keyword evidence="5 7" id="KW-1133">Transmembrane helix</keyword>
<evidence type="ECO:0000313" key="8">
    <source>
        <dbReference type="EMBL" id="MBS5333504.1"/>
    </source>
</evidence>
<keyword evidence="3" id="KW-1003">Cell membrane</keyword>
<reference evidence="8" key="1">
    <citation type="submission" date="2021-02" db="EMBL/GenBank/DDBJ databases">
        <title>Infant gut strain persistence is associated with maternal origin, phylogeny, and functional potential including surface adhesion and iron acquisition.</title>
        <authorList>
            <person name="Lou Y.C."/>
        </authorList>
    </citation>
    <scope>NUCLEOTIDE SEQUENCE</scope>
    <source>
        <strain evidence="8">L3_101_000M1_dasL3_101_000M1_concoct_87</strain>
    </source>
</reference>
<evidence type="ECO:0000256" key="6">
    <source>
        <dbReference type="ARBA" id="ARBA00023136"/>
    </source>
</evidence>
<evidence type="ECO:0000256" key="2">
    <source>
        <dbReference type="ARBA" id="ARBA00022448"/>
    </source>
</evidence>
<feature type="transmembrane region" description="Helical" evidence="7">
    <location>
        <begin position="81"/>
        <end position="102"/>
    </location>
</feature>